<comment type="caution">
    <text evidence="3">The sequence shown here is derived from an EMBL/GenBank/DDBJ whole genome shotgun (WGS) entry which is preliminary data.</text>
</comment>
<feature type="transmembrane region" description="Helical" evidence="2">
    <location>
        <begin position="734"/>
        <end position="765"/>
    </location>
</feature>
<keyword evidence="4" id="KW-1185">Reference proteome</keyword>
<accession>A0ABV9CM36</accession>
<feature type="transmembrane region" description="Helical" evidence="2">
    <location>
        <begin position="433"/>
        <end position="460"/>
    </location>
</feature>
<feature type="transmembrane region" description="Helical" evidence="2">
    <location>
        <begin position="503"/>
        <end position="532"/>
    </location>
</feature>
<feature type="transmembrane region" description="Helical" evidence="2">
    <location>
        <begin position="218"/>
        <end position="240"/>
    </location>
</feature>
<dbReference type="Gene3D" id="3.30.2010.10">
    <property type="entry name" value="Metalloproteases ('zincins'), catalytic domain"/>
    <property type="match status" value="1"/>
</dbReference>
<organism evidence="3 4">
    <name type="scientific">Sphaerisporangium dianthi</name>
    <dbReference type="NCBI Taxonomy" id="1436120"/>
    <lineage>
        <taxon>Bacteria</taxon>
        <taxon>Bacillati</taxon>
        <taxon>Actinomycetota</taxon>
        <taxon>Actinomycetes</taxon>
        <taxon>Streptosporangiales</taxon>
        <taxon>Streptosporangiaceae</taxon>
        <taxon>Sphaerisporangium</taxon>
    </lineage>
</organism>
<feature type="transmembrane region" description="Helical" evidence="2">
    <location>
        <begin position="472"/>
        <end position="491"/>
    </location>
</feature>
<feature type="transmembrane region" description="Helical" evidence="2">
    <location>
        <begin position="608"/>
        <end position="634"/>
    </location>
</feature>
<keyword evidence="2" id="KW-0472">Membrane</keyword>
<evidence type="ECO:0000256" key="1">
    <source>
        <dbReference type="SAM" id="MobiDB-lite"/>
    </source>
</evidence>
<dbReference type="EMBL" id="JBHSFP010000022">
    <property type="protein sequence ID" value="MFC4534341.1"/>
    <property type="molecule type" value="Genomic_DNA"/>
</dbReference>
<sequence>MTALAGGSVGADRPVEAGRAVNPFLLPAATASRFILLITITLSAAGSSFDLVAGGSSSWRTAYARCDGAADAAAARAHADALVQGYLSCLNELGVRRAMAGFGAMALTALVIAAVHVLRPRITIRRQHLVPADPRTHADLYETVRRLAGREGLRRVPRILLDTNRRAPGGRAFGHYPRYYLRLNIGTLHRGRERGGEGVVEAVVLHELAHLRNRDVDLTGLTQAAVWVFAGLVGVPVVVYTALRTPANLLDVGTRTLAASVLVAVLAAAVLRSREHYADVRAAVAGGRLPDLGSPPLPWLRALLPLHPHDDRRMRVVRDPGLLMRWVPGEALGAGIAAALGTTHLGVVLRLLLPASDRPAFVVSSLVYAIPAMAIVLAGAYRSTLLALAAGRRAPRGTAAGAGLATGIVLGLIASPARNTGSWMAEMGDSPVIAAVMALVLLSLCLILCRWLTTVATAWLPAARGRTLLPSYLGALAPAALLLGVGMHAWSEAAMVALHAGNIALGVYVLFAAPFDAALLTVLLVAALYPLASWFRQQWPGRGREVHLDAPSPVMLPPVRVRPLLALAPAALFLVLGVAGEILTPDGILITLLHALGVRPAGDPLNVLLAQTATLVLIFVVLQLLAGTAVAAIADGGRAGLGPSHAVLAAVTTGAVATALLFGRPLTAFCLYDPAWCDVRMLRDGIGNLLLAILAVGLLVTLAGAGLVGGIRALADLTRKRSGSRRHDVRPGSLWVRGPLALVTTVAIAAWFAVMAPVWAVTWGYASPARPPSRQASSASAVPPPGPPGSGTARDACAQAHLAGMTPPLGDNFHVAWATAFARLAESDRPFLVTIGRADYALARDARFTFRNSMAAVDLYCGSAVR</sequence>
<feature type="transmembrane region" description="Helical" evidence="2">
    <location>
        <begin position="686"/>
        <end position="714"/>
    </location>
</feature>
<name>A0ABV9CM36_9ACTN</name>
<dbReference type="Proteomes" id="UP001596004">
    <property type="component" value="Unassembled WGS sequence"/>
</dbReference>
<evidence type="ECO:0000313" key="4">
    <source>
        <dbReference type="Proteomes" id="UP001596004"/>
    </source>
</evidence>
<feature type="transmembrane region" description="Helical" evidence="2">
    <location>
        <begin position="393"/>
        <end position="413"/>
    </location>
</feature>
<dbReference type="RefSeq" id="WP_380844812.1">
    <property type="nucleotide sequence ID" value="NZ_JBHSFP010000022.1"/>
</dbReference>
<evidence type="ECO:0008006" key="5">
    <source>
        <dbReference type="Google" id="ProtNLM"/>
    </source>
</evidence>
<proteinExistence type="predicted"/>
<feature type="transmembrane region" description="Helical" evidence="2">
    <location>
        <begin position="646"/>
        <end position="666"/>
    </location>
</feature>
<evidence type="ECO:0000313" key="3">
    <source>
        <dbReference type="EMBL" id="MFC4534341.1"/>
    </source>
</evidence>
<evidence type="ECO:0000256" key="2">
    <source>
        <dbReference type="SAM" id="Phobius"/>
    </source>
</evidence>
<feature type="transmembrane region" description="Helical" evidence="2">
    <location>
        <begin position="360"/>
        <end position="381"/>
    </location>
</feature>
<reference evidence="4" key="1">
    <citation type="journal article" date="2019" name="Int. J. Syst. Evol. Microbiol.">
        <title>The Global Catalogue of Microorganisms (GCM) 10K type strain sequencing project: providing services to taxonomists for standard genome sequencing and annotation.</title>
        <authorList>
            <consortium name="The Broad Institute Genomics Platform"/>
            <consortium name="The Broad Institute Genome Sequencing Center for Infectious Disease"/>
            <person name="Wu L."/>
            <person name="Ma J."/>
        </authorList>
    </citation>
    <scope>NUCLEOTIDE SEQUENCE [LARGE SCALE GENOMIC DNA]</scope>
    <source>
        <strain evidence="4">CGMCC 4.7132</strain>
    </source>
</reference>
<gene>
    <name evidence="3" type="ORF">ACFO60_26580</name>
</gene>
<feature type="transmembrane region" description="Helical" evidence="2">
    <location>
        <begin position="564"/>
        <end position="583"/>
    </location>
</feature>
<keyword evidence="2" id="KW-1133">Transmembrane helix</keyword>
<protein>
    <recommendedName>
        <fullName evidence="5">Peptidase M48 domain-containing protein</fullName>
    </recommendedName>
</protein>
<feature type="region of interest" description="Disordered" evidence="1">
    <location>
        <begin position="774"/>
        <end position="794"/>
    </location>
</feature>
<feature type="transmembrane region" description="Helical" evidence="2">
    <location>
        <begin position="98"/>
        <end position="118"/>
    </location>
</feature>
<feature type="transmembrane region" description="Helical" evidence="2">
    <location>
        <begin position="322"/>
        <end position="340"/>
    </location>
</feature>
<feature type="transmembrane region" description="Helical" evidence="2">
    <location>
        <begin position="252"/>
        <end position="271"/>
    </location>
</feature>
<keyword evidence="2" id="KW-0812">Transmembrane</keyword>